<dbReference type="FunFam" id="3.90.226.10:FF:000048">
    <property type="entry name" value="3,2-trans-enoyl-CoA isomerase"/>
    <property type="match status" value="1"/>
</dbReference>
<dbReference type="PANTHER" id="PTHR43684:SF1">
    <property type="entry name" value="ENOYL-COA DELTA ISOMERASE 2"/>
    <property type="match status" value="1"/>
</dbReference>
<keyword evidence="7" id="KW-1185">Reference proteome</keyword>
<evidence type="ECO:0000256" key="1">
    <source>
        <dbReference type="ARBA" id="ARBA00004275"/>
    </source>
</evidence>
<evidence type="ECO:0000256" key="4">
    <source>
        <dbReference type="ARBA" id="ARBA00023140"/>
    </source>
</evidence>
<accession>A0AAE8MYN5</accession>
<comment type="caution">
    <text evidence="6">The sequence shown here is derived from an EMBL/GenBank/DDBJ whole genome shotgun (WGS) entry which is preliminary data.</text>
</comment>
<dbReference type="Pfam" id="PF00378">
    <property type="entry name" value="ECH_1"/>
    <property type="match status" value="1"/>
</dbReference>
<dbReference type="EMBL" id="ONZQ02000007">
    <property type="protein sequence ID" value="SPO03005.1"/>
    <property type="molecule type" value="Genomic_DNA"/>
</dbReference>
<dbReference type="SUPFAM" id="SSF52096">
    <property type="entry name" value="ClpP/crotonase"/>
    <property type="match status" value="1"/>
</dbReference>
<name>A0AAE8MYN5_9PEZI</name>
<gene>
    <name evidence="6" type="ORF">DNG_05686</name>
</gene>
<evidence type="ECO:0000313" key="7">
    <source>
        <dbReference type="Proteomes" id="UP001187682"/>
    </source>
</evidence>
<dbReference type="GO" id="GO:0004165">
    <property type="term" value="F:delta(3)-delta(2)-enoyl-CoA isomerase activity"/>
    <property type="evidence" value="ECO:0007669"/>
    <property type="project" value="UniProtKB-ARBA"/>
</dbReference>
<dbReference type="AlphaFoldDB" id="A0AAE8MYN5"/>
<dbReference type="InterPro" id="IPR029045">
    <property type="entry name" value="ClpP/crotonase-like_dom_sf"/>
</dbReference>
<dbReference type="GO" id="GO:0005782">
    <property type="term" value="C:peroxisomal matrix"/>
    <property type="evidence" value="ECO:0007669"/>
    <property type="project" value="TreeGrafter"/>
</dbReference>
<comment type="subcellular location">
    <subcellularLocation>
        <location evidence="1">Peroxisome</location>
    </subcellularLocation>
</comment>
<dbReference type="GO" id="GO:0006635">
    <property type="term" value="P:fatty acid beta-oxidation"/>
    <property type="evidence" value="ECO:0007669"/>
    <property type="project" value="TreeGrafter"/>
</dbReference>
<sequence>MSSPSIINVEYKDRVAVLTIDNAKKLNALSQDQYFELATRMNEIAARDDIFVTVIIGTGRFFSAGADVTVTLSSPSAAPDRRQILSTFLASNLNLTRAFYTHPKILVAALNGPVIGLSAALVSLSDFIYCTPSAFLLTPFSSLGLVAEGVASRSLVKRLGPAKANEALIMSRKVGAEDLKACGYVNEIFAQEGFKERVLREVDEKLGSHLVGESLLGIKKLIRDPEIEELERQNVVECFDGVERLLKGIPQDEFAKIARGEKRHKL</sequence>
<dbReference type="CDD" id="cd06558">
    <property type="entry name" value="crotonase-like"/>
    <property type="match status" value="1"/>
</dbReference>
<dbReference type="InterPro" id="IPR001753">
    <property type="entry name" value="Enoyl-CoA_hydra/iso"/>
</dbReference>
<evidence type="ECO:0000256" key="3">
    <source>
        <dbReference type="ARBA" id="ARBA00005254"/>
    </source>
</evidence>
<evidence type="ECO:0000313" key="6">
    <source>
        <dbReference type="EMBL" id="SPO03005.1"/>
    </source>
</evidence>
<comment type="similarity">
    <text evidence="3">Belongs to the enoyl-CoA hydratase/isomerase family.</text>
</comment>
<dbReference type="Proteomes" id="UP001187682">
    <property type="component" value="Unassembled WGS sequence"/>
</dbReference>
<comment type="pathway">
    <text evidence="2">Lipid metabolism; fatty acid beta-oxidation.</text>
</comment>
<dbReference type="Gene3D" id="3.90.226.10">
    <property type="entry name" value="2-enoyl-CoA Hydratase, Chain A, domain 1"/>
    <property type="match status" value="1"/>
</dbReference>
<evidence type="ECO:0000256" key="5">
    <source>
        <dbReference type="ARBA" id="ARBA00023235"/>
    </source>
</evidence>
<protein>
    <submittedName>
        <fullName evidence="6">Related to delta3-cis-delta2-trans-enoyl-CoA isomerase</fullName>
    </submittedName>
</protein>
<evidence type="ECO:0000256" key="2">
    <source>
        <dbReference type="ARBA" id="ARBA00005005"/>
    </source>
</evidence>
<proteinExistence type="inferred from homology"/>
<keyword evidence="4" id="KW-0576">Peroxisome</keyword>
<dbReference type="InterPro" id="IPR051053">
    <property type="entry name" value="ECH/Chromodomain_protein"/>
</dbReference>
<keyword evidence="5 6" id="KW-0413">Isomerase</keyword>
<organism evidence="6 7">
    <name type="scientific">Cephalotrichum gorgonifer</name>
    <dbReference type="NCBI Taxonomy" id="2041049"/>
    <lineage>
        <taxon>Eukaryota</taxon>
        <taxon>Fungi</taxon>
        <taxon>Dikarya</taxon>
        <taxon>Ascomycota</taxon>
        <taxon>Pezizomycotina</taxon>
        <taxon>Sordariomycetes</taxon>
        <taxon>Hypocreomycetidae</taxon>
        <taxon>Microascales</taxon>
        <taxon>Microascaceae</taxon>
        <taxon>Cephalotrichum</taxon>
    </lineage>
</organism>
<dbReference type="PANTHER" id="PTHR43684">
    <property type="match status" value="1"/>
</dbReference>
<reference evidence="6" key="1">
    <citation type="submission" date="2018-03" db="EMBL/GenBank/DDBJ databases">
        <authorList>
            <person name="Guldener U."/>
        </authorList>
    </citation>
    <scope>NUCLEOTIDE SEQUENCE</scope>
</reference>